<dbReference type="InterPro" id="IPR050319">
    <property type="entry name" value="ABC_transp_ATP-bind"/>
</dbReference>
<dbReference type="Pfam" id="PF00005">
    <property type="entry name" value="ABC_tran"/>
    <property type="match status" value="1"/>
</dbReference>
<evidence type="ECO:0000256" key="1">
    <source>
        <dbReference type="ARBA" id="ARBA00004417"/>
    </source>
</evidence>
<dbReference type="SUPFAM" id="SSF52540">
    <property type="entry name" value="P-loop containing nucleoside triphosphate hydrolases"/>
    <property type="match status" value="1"/>
</dbReference>
<dbReference type="PANTHER" id="PTHR43776:SF7">
    <property type="entry name" value="D,D-DIPEPTIDE TRANSPORT ATP-BINDING PROTEIN DDPF-RELATED"/>
    <property type="match status" value="1"/>
</dbReference>
<accession>A0A6L7G521</accession>
<dbReference type="AlphaFoldDB" id="A0A6L7G521"/>
<dbReference type="GO" id="GO:0005886">
    <property type="term" value="C:plasma membrane"/>
    <property type="evidence" value="ECO:0007669"/>
    <property type="project" value="UniProtKB-SubCell"/>
</dbReference>
<dbReference type="GO" id="GO:0015833">
    <property type="term" value="P:peptide transport"/>
    <property type="evidence" value="ECO:0007669"/>
    <property type="project" value="InterPro"/>
</dbReference>
<evidence type="ECO:0000256" key="4">
    <source>
        <dbReference type="ARBA" id="ARBA00022741"/>
    </source>
</evidence>
<evidence type="ECO:0000256" key="3">
    <source>
        <dbReference type="ARBA" id="ARBA00022448"/>
    </source>
</evidence>
<comment type="caution">
    <text evidence="7">The sequence shown here is derived from an EMBL/GenBank/DDBJ whole genome shotgun (WGS) entry which is preliminary data.</text>
</comment>
<evidence type="ECO:0000256" key="5">
    <source>
        <dbReference type="ARBA" id="ARBA00022840"/>
    </source>
</evidence>
<keyword evidence="3" id="KW-0813">Transport</keyword>
<keyword evidence="4" id="KW-0547">Nucleotide-binding</keyword>
<evidence type="ECO:0000256" key="2">
    <source>
        <dbReference type="ARBA" id="ARBA00005417"/>
    </source>
</evidence>
<dbReference type="Pfam" id="PF08352">
    <property type="entry name" value="oligo_HPY"/>
    <property type="match status" value="1"/>
</dbReference>
<dbReference type="EMBL" id="WUMU01000006">
    <property type="protein sequence ID" value="MXN17733.1"/>
    <property type="molecule type" value="Genomic_DNA"/>
</dbReference>
<evidence type="ECO:0000259" key="6">
    <source>
        <dbReference type="PROSITE" id="PS50893"/>
    </source>
</evidence>
<dbReference type="GO" id="GO:0055085">
    <property type="term" value="P:transmembrane transport"/>
    <property type="evidence" value="ECO:0007669"/>
    <property type="project" value="UniProtKB-ARBA"/>
</dbReference>
<comment type="subcellular location">
    <subcellularLocation>
        <location evidence="1">Cell inner membrane</location>
        <topology evidence="1">Peripheral membrane protein</topology>
    </subcellularLocation>
</comment>
<dbReference type="NCBIfam" id="TIGR01727">
    <property type="entry name" value="oligo_HPY"/>
    <property type="match status" value="1"/>
</dbReference>
<dbReference type="GO" id="GO:0016887">
    <property type="term" value="F:ATP hydrolysis activity"/>
    <property type="evidence" value="ECO:0007669"/>
    <property type="project" value="InterPro"/>
</dbReference>
<reference evidence="7 8" key="1">
    <citation type="submission" date="2019-12" db="EMBL/GenBank/DDBJ databases">
        <authorList>
            <person name="Li M."/>
        </authorList>
    </citation>
    <scope>NUCLEOTIDE SEQUENCE [LARGE SCALE GENOMIC DNA]</scope>
    <source>
        <strain evidence="7 8">GBMRC 2024</strain>
    </source>
</reference>
<dbReference type="PANTHER" id="PTHR43776">
    <property type="entry name" value="TRANSPORT ATP-BINDING PROTEIN"/>
    <property type="match status" value="1"/>
</dbReference>
<sequence length="333" mass="36512">MPSPHRNRKGPEIMDILEVNDLTKHFTVRGSERPLVAVGGVSFTVKAGETLGLVGESGSGKTTVGRMIMGLESATSGSVVFDGFALEGLERGGRRRLARDIQIVFQDPADSLDPRHDILRLVAQPLTLQNLPRQARDQKVARALLRCGLPLEVLHRYPHELSAGAQQKVALARAIVGDPRFLVLDEPTSSLDVKAREELLKILRQLQKDSNLATIFVSHDLTAIRGIADTLAVMYLGEVVEYGRTADLFANPRHPYTRALLASVPVPDPERPRPERLRLSGEIPSPINLPEGCYLRGRCPRAEAVCARLHPTLSPARDAPQKVACLLEQADRP</sequence>
<dbReference type="Gene3D" id="3.40.50.300">
    <property type="entry name" value="P-loop containing nucleotide triphosphate hydrolases"/>
    <property type="match status" value="1"/>
</dbReference>
<protein>
    <submittedName>
        <fullName evidence="7">ATP-binding cassette domain-containing protein</fullName>
    </submittedName>
</protein>
<feature type="domain" description="ABC transporter" evidence="6">
    <location>
        <begin position="17"/>
        <end position="261"/>
    </location>
</feature>
<dbReference type="SMART" id="SM00382">
    <property type="entry name" value="AAA"/>
    <property type="match status" value="1"/>
</dbReference>
<keyword evidence="8" id="KW-1185">Reference proteome</keyword>
<keyword evidence="5 7" id="KW-0067">ATP-binding</keyword>
<proteinExistence type="inferred from homology"/>
<comment type="similarity">
    <text evidence="2">Belongs to the ABC transporter superfamily.</text>
</comment>
<dbReference type="InterPro" id="IPR003439">
    <property type="entry name" value="ABC_transporter-like_ATP-bd"/>
</dbReference>
<dbReference type="InterPro" id="IPR027417">
    <property type="entry name" value="P-loop_NTPase"/>
</dbReference>
<dbReference type="CDD" id="cd03257">
    <property type="entry name" value="ABC_NikE_OppD_transporters"/>
    <property type="match status" value="1"/>
</dbReference>
<evidence type="ECO:0000313" key="8">
    <source>
        <dbReference type="Proteomes" id="UP000477911"/>
    </source>
</evidence>
<gene>
    <name evidence="7" type="ORF">GR170_07805</name>
</gene>
<evidence type="ECO:0000313" key="7">
    <source>
        <dbReference type="EMBL" id="MXN17733.1"/>
    </source>
</evidence>
<dbReference type="PROSITE" id="PS50893">
    <property type="entry name" value="ABC_TRANSPORTER_2"/>
    <property type="match status" value="1"/>
</dbReference>
<organism evidence="7 8">
    <name type="scientific">Pseudooceanicola albus</name>
    <dbReference type="NCBI Taxonomy" id="2692189"/>
    <lineage>
        <taxon>Bacteria</taxon>
        <taxon>Pseudomonadati</taxon>
        <taxon>Pseudomonadota</taxon>
        <taxon>Alphaproteobacteria</taxon>
        <taxon>Rhodobacterales</taxon>
        <taxon>Paracoccaceae</taxon>
        <taxon>Pseudooceanicola</taxon>
    </lineage>
</organism>
<dbReference type="InterPro" id="IPR003593">
    <property type="entry name" value="AAA+_ATPase"/>
</dbReference>
<dbReference type="Proteomes" id="UP000477911">
    <property type="component" value="Unassembled WGS sequence"/>
</dbReference>
<dbReference type="GO" id="GO:0005524">
    <property type="term" value="F:ATP binding"/>
    <property type="evidence" value="ECO:0007669"/>
    <property type="project" value="UniProtKB-KW"/>
</dbReference>
<name>A0A6L7G521_9RHOB</name>
<dbReference type="InterPro" id="IPR013563">
    <property type="entry name" value="Oligopep_ABC_C"/>
</dbReference>